<protein>
    <recommendedName>
        <fullName evidence="5">Trehalase</fullName>
        <ecNumber evidence="5">3.2.1.28</ecNumber>
    </recommendedName>
    <alternativeName>
        <fullName evidence="5">Alpha-trehalose glucohydrolase</fullName>
    </alternativeName>
</protein>
<dbReference type="EMBL" id="MBFR01000254">
    <property type="protein sequence ID" value="PVU90515.1"/>
    <property type="molecule type" value="Genomic_DNA"/>
</dbReference>
<dbReference type="InterPro" id="IPR011120">
    <property type="entry name" value="Trehalase_Ca-bd"/>
</dbReference>
<keyword evidence="4 5" id="KW-0326">Glycosidase</keyword>
<gene>
    <name evidence="7" type="ORF">BB561_004853</name>
</gene>
<dbReference type="GO" id="GO:0005509">
    <property type="term" value="F:calcium ion binding"/>
    <property type="evidence" value="ECO:0007669"/>
    <property type="project" value="InterPro"/>
</dbReference>
<dbReference type="SUPFAM" id="SSF48208">
    <property type="entry name" value="Six-hairpin glycosidases"/>
    <property type="match status" value="1"/>
</dbReference>
<dbReference type="OrthoDB" id="3542292at2759"/>
<dbReference type="GO" id="GO:0005737">
    <property type="term" value="C:cytoplasm"/>
    <property type="evidence" value="ECO:0007669"/>
    <property type="project" value="InterPro"/>
</dbReference>
<dbReference type="Gene3D" id="1.50.10.10">
    <property type="match status" value="1"/>
</dbReference>
<evidence type="ECO:0000256" key="2">
    <source>
        <dbReference type="ARBA" id="ARBA00005615"/>
    </source>
</evidence>
<accession>A0A2T9YDX3</accession>
<dbReference type="GO" id="GO:0004555">
    <property type="term" value="F:alpha,alpha-trehalase activity"/>
    <property type="evidence" value="ECO:0007669"/>
    <property type="project" value="UniProtKB-EC"/>
</dbReference>
<evidence type="ECO:0000313" key="8">
    <source>
        <dbReference type="Proteomes" id="UP000245383"/>
    </source>
</evidence>
<dbReference type="InterPro" id="IPR001661">
    <property type="entry name" value="Glyco_hydro_37"/>
</dbReference>
<name>A0A2T9YDX3_9FUNG</name>
<evidence type="ECO:0000313" key="7">
    <source>
        <dbReference type="EMBL" id="PVU90515.1"/>
    </source>
</evidence>
<dbReference type="AlphaFoldDB" id="A0A2T9YDX3"/>
<comment type="catalytic activity">
    <reaction evidence="1 5">
        <text>alpha,alpha-trehalose + H2O = alpha-D-glucose + beta-D-glucose</text>
        <dbReference type="Rhea" id="RHEA:32675"/>
        <dbReference type="ChEBI" id="CHEBI:15377"/>
        <dbReference type="ChEBI" id="CHEBI:15903"/>
        <dbReference type="ChEBI" id="CHEBI:16551"/>
        <dbReference type="ChEBI" id="CHEBI:17925"/>
        <dbReference type="EC" id="3.2.1.28"/>
    </reaction>
</comment>
<sequence length="721" mass="82692">MNEEDQGDKYSDIFAPPKQYYSRDYRRPSLLHSTNNGITNNKETPTTLKRLGRRNTVTSADAGDTQILINIEHVEKELLSQEDTDGDCQITILDGGPKLIRVPTLKSLGHRKIEIKGNYMISNLLQEIGLAKIQGRKYIVIDTDRLNENPVDRLLRFIKTIFWDEITRKMDEHGLEKICNDPKNIEDSKSSGMRIYIPIDDDDAFTYYTEMSKKRPDFSLKVIKLPKDISPEYVKSINKKSGILSLAACIGPEGSGPNGIGKSYDPYPFVVPGGRFNEMYGWDSYFIVLGLLADQRYILSKGMVNHFVYQIKHYGRILNANRTYYLTRSQPPFLTDMALQIFSHLVPSEENIQWLKDAFSAAIIEYYTVWLSVPRLDTNTGLSAYHPTGIGVPPETESSHYDYVLKPYADKAQLPLDKFIEKYNSGEISEPVLDLYFLHDRAVRESGHDTTYRFDNKCADLLNVDLNSLLHKYEIDIAETIDSVFGGKLEMPDKTVELAETWKNRAALRRNRMEKYMWNPEKKLYYDYNIKTQEQETYDSATSIYTLWARCATDEIAKQFIPKFIEKFKCLGGVVSGTKESLGEVSLNSPNRQWDYPYGWAPHQMIAWQGLENYNRRDLACDLAYRWLYGTMCSYVDYNGVIAEKFDVVHLTHKIDVEYGNVGTDFKLVSTEGFGWMNSSIEVGLKLITPNMRRALASLTHPDSLPPRSRCTPLECNISND</sequence>
<dbReference type="Pfam" id="PF07492">
    <property type="entry name" value="Trehalase_Ca-bi"/>
    <property type="match status" value="1"/>
</dbReference>
<reference evidence="7 8" key="1">
    <citation type="journal article" date="2018" name="MBio">
        <title>Comparative Genomics Reveals the Core Gene Toolbox for the Fungus-Insect Symbiosis.</title>
        <authorList>
            <person name="Wang Y."/>
            <person name="Stata M."/>
            <person name="Wang W."/>
            <person name="Stajich J.E."/>
            <person name="White M.M."/>
            <person name="Moncalvo J.M."/>
        </authorList>
    </citation>
    <scope>NUCLEOTIDE SEQUENCE [LARGE SCALE GENOMIC DNA]</scope>
    <source>
        <strain evidence="7 8">SWE-8-4</strain>
    </source>
</reference>
<dbReference type="GO" id="GO:0005993">
    <property type="term" value="P:trehalose catabolic process"/>
    <property type="evidence" value="ECO:0007669"/>
    <property type="project" value="InterPro"/>
</dbReference>
<comment type="caution">
    <text evidence="7">The sequence shown here is derived from an EMBL/GenBank/DDBJ whole genome shotgun (WGS) entry which is preliminary data.</text>
</comment>
<evidence type="ECO:0000256" key="4">
    <source>
        <dbReference type="ARBA" id="ARBA00023295"/>
    </source>
</evidence>
<dbReference type="PROSITE" id="PS00928">
    <property type="entry name" value="TREHALASE_2"/>
    <property type="match status" value="1"/>
</dbReference>
<evidence type="ECO:0000256" key="1">
    <source>
        <dbReference type="ARBA" id="ARBA00001576"/>
    </source>
</evidence>
<dbReference type="PANTHER" id="PTHR23403:SF6">
    <property type="entry name" value="CYTOSOLIC NEUTRAL TREHALASE-RELATED"/>
    <property type="match status" value="1"/>
</dbReference>
<keyword evidence="3 5" id="KW-0378">Hydrolase</keyword>
<dbReference type="EC" id="3.2.1.28" evidence="5"/>
<evidence type="ECO:0000259" key="6">
    <source>
        <dbReference type="Pfam" id="PF07492"/>
    </source>
</evidence>
<comment type="similarity">
    <text evidence="2 5">Belongs to the glycosyl hydrolase 37 family.</text>
</comment>
<organism evidence="7 8">
    <name type="scientific">Smittium simulii</name>
    <dbReference type="NCBI Taxonomy" id="133385"/>
    <lineage>
        <taxon>Eukaryota</taxon>
        <taxon>Fungi</taxon>
        <taxon>Fungi incertae sedis</taxon>
        <taxon>Zoopagomycota</taxon>
        <taxon>Kickxellomycotina</taxon>
        <taxon>Harpellomycetes</taxon>
        <taxon>Harpellales</taxon>
        <taxon>Legeriomycetaceae</taxon>
        <taxon>Smittium</taxon>
    </lineage>
</organism>
<evidence type="ECO:0000256" key="3">
    <source>
        <dbReference type="ARBA" id="ARBA00022801"/>
    </source>
</evidence>
<dbReference type="InterPro" id="IPR008928">
    <property type="entry name" value="6-hairpin_glycosidase_sf"/>
</dbReference>
<keyword evidence="8" id="KW-1185">Reference proteome</keyword>
<proteinExistence type="inferred from homology"/>
<dbReference type="PRINTS" id="PR00744">
    <property type="entry name" value="GLHYDRLASE37"/>
</dbReference>
<feature type="domain" description="Neutral trehalase Ca2+ binding" evidence="6">
    <location>
        <begin position="76"/>
        <end position="103"/>
    </location>
</feature>
<evidence type="ECO:0000256" key="5">
    <source>
        <dbReference type="RuleBase" id="RU361180"/>
    </source>
</evidence>
<dbReference type="InterPro" id="IPR012341">
    <property type="entry name" value="6hp_glycosidase-like_sf"/>
</dbReference>
<dbReference type="STRING" id="133385.A0A2T9YDX3"/>
<dbReference type="Pfam" id="PF01204">
    <property type="entry name" value="Trehalase"/>
    <property type="match status" value="1"/>
</dbReference>
<dbReference type="Proteomes" id="UP000245383">
    <property type="component" value="Unassembled WGS sequence"/>
</dbReference>
<dbReference type="InterPro" id="IPR018232">
    <property type="entry name" value="Glyco_hydro_37_CS"/>
</dbReference>
<dbReference type="PANTHER" id="PTHR23403">
    <property type="entry name" value="TREHALASE"/>
    <property type="match status" value="1"/>
</dbReference>
<dbReference type="PROSITE" id="PS00927">
    <property type="entry name" value="TREHALASE_1"/>
    <property type="match status" value="1"/>
</dbReference>